<dbReference type="CDD" id="cd12230">
    <property type="entry name" value="RRM1_U2AF65"/>
    <property type="match status" value="1"/>
</dbReference>
<evidence type="ECO:0000256" key="8">
    <source>
        <dbReference type="RuleBase" id="RU364135"/>
    </source>
</evidence>
<comment type="subcellular location">
    <subcellularLocation>
        <location evidence="1 8">Nucleus</location>
    </subcellularLocation>
</comment>
<evidence type="ECO:0000256" key="3">
    <source>
        <dbReference type="ARBA" id="ARBA00022737"/>
    </source>
</evidence>
<dbReference type="Pfam" id="PF00076">
    <property type="entry name" value="RRM_1"/>
    <property type="match status" value="2"/>
</dbReference>
<reference evidence="11 12" key="1">
    <citation type="journal article" date="2019" name="Sci. Rep.">
        <title>Comparative genomics of chytrid fungi reveal insights into the obligate biotrophic and pathogenic lifestyle of Synchytrium endobioticum.</title>
        <authorList>
            <person name="van de Vossenberg B.T.L.H."/>
            <person name="Warris S."/>
            <person name="Nguyen H.D.T."/>
            <person name="van Gent-Pelzer M.P.E."/>
            <person name="Joly D.L."/>
            <person name="van de Geest H.C."/>
            <person name="Bonants P.J.M."/>
            <person name="Smith D.S."/>
            <person name="Levesque C.A."/>
            <person name="van der Lee T.A.J."/>
        </authorList>
    </citation>
    <scope>NUCLEOTIDE SEQUENCE [LARGE SCALE GENOMIC DNA]</scope>
    <source>
        <strain evidence="11 12">JEL517</strain>
    </source>
</reference>
<protein>
    <recommendedName>
        <fullName evidence="8">Splicing factor U2AF subunit</fullName>
    </recommendedName>
    <alternativeName>
        <fullName evidence="8">U2 snRNP auxiliary factor large subunit</fullName>
    </alternativeName>
</protein>
<dbReference type="InterPro" id="IPR012677">
    <property type="entry name" value="Nucleotide-bd_a/b_plait_sf"/>
</dbReference>
<dbReference type="AlphaFoldDB" id="A0A507C5N0"/>
<dbReference type="FunFam" id="3.30.70.330:FF:000676">
    <property type="entry name" value="U2 snRNP auxiliary factor large subunit"/>
    <property type="match status" value="1"/>
</dbReference>
<dbReference type="GO" id="GO:0006397">
    <property type="term" value="P:mRNA processing"/>
    <property type="evidence" value="ECO:0007669"/>
    <property type="project" value="UniProtKB-KW"/>
</dbReference>
<accession>A0A507C5N0</accession>
<feature type="compositionally biased region" description="Basic residues" evidence="9">
    <location>
        <begin position="76"/>
        <end position="87"/>
    </location>
</feature>
<keyword evidence="5 8" id="KW-0508">mRNA splicing</keyword>
<evidence type="ECO:0000313" key="12">
    <source>
        <dbReference type="Proteomes" id="UP000319731"/>
    </source>
</evidence>
<keyword evidence="6 8" id="KW-0539">Nucleus</keyword>
<dbReference type="NCBIfam" id="TIGR01642">
    <property type="entry name" value="U2AF_lg"/>
    <property type="match status" value="1"/>
</dbReference>
<dbReference type="GO" id="GO:0008380">
    <property type="term" value="P:RNA splicing"/>
    <property type="evidence" value="ECO:0007669"/>
    <property type="project" value="UniProtKB-KW"/>
</dbReference>
<sequence length="505" mass="54291">MNSRGGGYDMHQNGDGGRYRDDGYGRRGGDRGGDRRDDRHRDSRGSRNRSRSREGRDDRGYGGRGGGGGYREAPTRRRSRSPPRGRKRSESPPLRRDRSVTPIHLKKKKLNAWDVPPPGYEGMTAAQVKQTGLFPLPGQPARAAAITGPGGILTIADLRGGGTAHSLATLKLAPNVAGPAAVAALATSAQRQAKRLYIGNVPAGVTEDQLIQFFNASMSAMSMNILPGDPCVSSQMNVEKSYAFVEFRSAQEASAALAFDGIQFSGQALKIRRPKDYAGGGAEEDGVELTHIPGVISTNVADTPNKIFVGGLPTYLNDEQVIELLKAFGELRSFNLVKDGTTNASKGFAFCEYLDIGITDLAISGLNGMELGDKKLIVQRASTGAANRNTGITLNLNAAMGPGDPTPVLLLLNMVSPDELMDAQEYSEIVEDIRDECSKFGNILQVMIPRPLPGQQVAGVGKVFIHYSSPEQSQTALRSLAGRRFGERTVVASYYPPEKFFAGDY</sequence>
<comment type="caution">
    <text evidence="11">The sequence shown here is derived from an EMBL/GenBank/DDBJ whole genome shotgun (WGS) entry which is preliminary data.</text>
</comment>
<feature type="compositionally biased region" description="Basic and acidic residues" evidence="9">
    <location>
        <begin position="17"/>
        <end position="61"/>
    </location>
</feature>
<feature type="compositionally biased region" description="Basic and acidic residues" evidence="9">
    <location>
        <begin position="88"/>
        <end position="99"/>
    </location>
</feature>
<dbReference type="CDD" id="cd12231">
    <property type="entry name" value="RRM2_U2AF65"/>
    <property type="match status" value="1"/>
</dbReference>
<dbReference type="RefSeq" id="XP_031025163.1">
    <property type="nucleotide sequence ID" value="XM_031168900.1"/>
</dbReference>
<feature type="domain" description="RRM" evidence="10">
    <location>
        <begin position="305"/>
        <end position="383"/>
    </location>
</feature>
<feature type="domain" description="RRM" evidence="10">
    <location>
        <begin position="407"/>
        <end position="497"/>
    </location>
</feature>
<dbReference type="PANTHER" id="PTHR23139">
    <property type="entry name" value="RNA-BINDING PROTEIN"/>
    <property type="match status" value="1"/>
</dbReference>
<dbReference type="SMART" id="SM00360">
    <property type="entry name" value="RRM"/>
    <property type="match status" value="3"/>
</dbReference>
<evidence type="ECO:0000256" key="7">
    <source>
        <dbReference type="PROSITE-ProRule" id="PRU00176"/>
    </source>
</evidence>
<dbReference type="InterPro" id="IPR006529">
    <property type="entry name" value="U2AF_lg"/>
</dbReference>
<dbReference type="STRING" id="1806994.A0A507C5N0"/>
<evidence type="ECO:0000313" key="11">
    <source>
        <dbReference type="EMBL" id="TPX34399.1"/>
    </source>
</evidence>
<keyword evidence="3" id="KW-0677">Repeat</keyword>
<evidence type="ECO:0000259" key="10">
    <source>
        <dbReference type="PROSITE" id="PS50102"/>
    </source>
</evidence>
<dbReference type="EMBL" id="QEAO01000014">
    <property type="protein sequence ID" value="TPX34399.1"/>
    <property type="molecule type" value="Genomic_DNA"/>
</dbReference>
<keyword evidence="4 7" id="KW-0694">RNA-binding</keyword>
<dbReference type="InterPro" id="IPR000504">
    <property type="entry name" value="RRM_dom"/>
</dbReference>
<evidence type="ECO:0000256" key="6">
    <source>
        <dbReference type="ARBA" id="ARBA00023242"/>
    </source>
</evidence>
<gene>
    <name evidence="11" type="ORF">SmJEL517_g02972</name>
</gene>
<organism evidence="11 12">
    <name type="scientific">Synchytrium microbalum</name>
    <dbReference type="NCBI Taxonomy" id="1806994"/>
    <lineage>
        <taxon>Eukaryota</taxon>
        <taxon>Fungi</taxon>
        <taxon>Fungi incertae sedis</taxon>
        <taxon>Chytridiomycota</taxon>
        <taxon>Chytridiomycota incertae sedis</taxon>
        <taxon>Chytridiomycetes</taxon>
        <taxon>Synchytriales</taxon>
        <taxon>Synchytriaceae</taxon>
        <taxon>Synchytrium</taxon>
    </lineage>
</organism>
<keyword evidence="2 8" id="KW-0507">mRNA processing</keyword>
<evidence type="ECO:0000256" key="5">
    <source>
        <dbReference type="ARBA" id="ARBA00023187"/>
    </source>
</evidence>
<dbReference type="GO" id="GO:0005634">
    <property type="term" value="C:nucleus"/>
    <property type="evidence" value="ECO:0007669"/>
    <property type="project" value="UniProtKB-SubCell"/>
</dbReference>
<dbReference type="FunFam" id="3.30.70.330:FF:000097">
    <property type="entry name" value="U2 snRNP auxiliary factor large subunit"/>
    <property type="match status" value="1"/>
</dbReference>
<evidence type="ECO:0000256" key="2">
    <source>
        <dbReference type="ARBA" id="ARBA00022664"/>
    </source>
</evidence>
<evidence type="ECO:0000256" key="4">
    <source>
        <dbReference type="ARBA" id="ARBA00022884"/>
    </source>
</evidence>
<evidence type="ECO:0000256" key="1">
    <source>
        <dbReference type="ARBA" id="ARBA00004123"/>
    </source>
</evidence>
<dbReference type="Proteomes" id="UP000319731">
    <property type="component" value="Unassembled WGS sequence"/>
</dbReference>
<feature type="domain" description="RRM" evidence="10">
    <location>
        <begin position="194"/>
        <end position="276"/>
    </location>
</feature>
<dbReference type="OrthoDB" id="10266058at2759"/>
<dbReference type="GeneID" id="42004197"/>
<dbReference type="InterPro" id="IPR035979">
    <property type="entry name" value="RBD_domain_sf"/>
</dbReference>
<proteinExistence type="inferred from homology"/>
<dbReference type="Gene3D" id="3.30.70.330">
    <property type="match status" value="3"/>
</dbReference>
<comment type="similarity">
    <text evidence="8">Belongs to the splicing factor SR family.</text>
</comment>
<name>A0A507C5N0_9FUNG</name>
<feature type="region of interest" description="Disordered" evidence="9">
    <location>
        <begin position="1"/>
        <end position="103"/>
    </location>
</feature>
<evidence type="ECO:0000256" key="9">
    <source>
        <dbReference type="SAM" id="MobiDB-lite"/>
    </source>
</evidence>
<dbReference type="SUPFAM" id="SSF54928">
    <property type="entry name" value="RNA-binding domain, RBD"/>
    <property type="match status" value="2"/>
</dbReference>
<dbReference type="PROSITE" id="PS50102">
    <property type="entry name" value="RRM"/>
    <property type="match status" value="3"/>
</dbReference>
<dbReference type="CDD" id="cd12232">
    <property type="entry name" value="RRM3_U2AF65"/>
    <property type="match status" value="1"/>
</dbReference>
<comment type="function">
    <text evidence="8">Necessary for the splicing of pre-mRNA.</text>
</comment>
<keyword evidence="12" id="KW-1185">Reference proteome</keyword>
<dbReference type="GO" id="GO:0003723">
    <property type="term" value="F:RNA binding"/>
    <property type="evidence" value="ECO:0007669"/>
    <property type="project" value="UniProtKB-UniRule"/>
</dbReference>